<organism evidence="2 3">
    <name type="scientific">Chryseobacterium oryctis</name>
    <dbReference type="NCBI Taxonomy" id="2952618"/>
    <lineage>
        <taxon>Bacteria</taxon>
        <taxon>Pseudomonadati</taxon>
        <taxon>Bacteroidota</taxon>
        <taxon>Flavobacteriia</taxon>
        <taxon>Flavobacteriales</taxon>
        <taxon>Weeksellaceae</taxon>
        <taxon>Chryseobacterium group</taxon>
        <taxon>Chryseobacterium</taxon>
    </lineage>
</organism>
<dbReference type="SUPFAM" id="SSF53756">
    <property type="entry name" value="UDP-Glycosyltransferase/glycogen phosphorylase"/>
    <property type="match status" value="1"/>
</dbReference>
<name>A0ABT3HKU1_9FLAO</name>
<keyword evidence="2" id="KW-0328">Glycosyltransferase</keyword>
<dbReference type="PANTHER" id="PTHR12526:SF630">
    <property type="entry name" value="GLYCOSYLTRANSFERASE"/>
    <property type="match status" value="1"/>
</dbReference>
<dbReference type="GO" id="GO:0016757">
    <property type="term" value="F:glycosyltransferase activity"/>
    <property type="evidence" value="ECO:0007669"/>
    <property type="project" value="UniProtKB-KW"/>
</dbReference>
<comment type="caution">
    <text evidence="2">The sequence shown here is derived from an EMBL/GenBank/DDBJ whole genome shotgun (WGS) entry which is preliminary data.</text>
</comment>
<keyword evidence="2" id="KW-0808">Transferase</keyword>
<accession>A0ABT3HKU1</accession>
<protein>
    <submittedName>
        <fullName evidence="2">Glycosyltransferase</fullName>
        <ecNumber evidence="2">2.4.-.-</ecNumber>
    </submittedName>
</protein>
<dbReference type="PANTHER" id="PTHR12526">
    <property type="entry name" value="GLYCOSYLTRANSFERASE"/>
    <property type="match status" value="1"/>
</dbReference>
<reference evidence="2" key="1">
    <citation type="submission" date="2022-10" db="EMBL/GenBank/DDBJ databases">
        <title>Chryseobacterium babae sp. nov. isolated from the gut of the beetle Oryctes rhinoceros, and Chryseobacterium kimseyorum sp. nov., isolated from a stick insect rearing cage.</title>
        <authorList>
            <person name="Shelomi M."/>
            <person name="Han C.-J."/>
            <person name="Chen W.-M."/>
            <person name="Chen H.-K."/>
            <person name="Liaw S.-J."/>
            <person name="Muhle E."/>
            <person name="Clermont D."/>
        </authorList>
    </citation>
    <scope>NUCLEOTIDE SEQUENCE</scope>
    <source>
        <strain evidence="2">WLa1L2M3</strain>
    </source>
</reference>
<evidence type="ECO:0000259" key="1">
    <source>
        <dbReference type="Pfam" id="PF00534"/>
    </source>
</evidence>
<gene>
    <name evidence="2" type="ORF">OH806_03940</name>
</gene>
<dbReference type="InterPro" id="IPR001296">
    <property type="entry name" value="Glyco_trans_1"/>
</dbReference>
<dbReference type="Proteomes" id="UP001163719">
    <property type="component" value="Unassembled WGS sequence"/>
</dbReference>
<evidence type="ECO:0000313" key="3">
    <source>
        <dbReference type="Proteomes" id="UP001163719"/>
    </source>
</evidence>
<feature type="domain" description="Glycosyl transferase family 1" evidence="1">
    <location>
        <begin position="196"/>
        <end position="358"/>
    </location>
</feature>
<dbReference type="Pfam" id="PF00534">
    <property type="entry name" value="Glycos_transf_1"/>
    <property type="match status" value="1"/>
</dbReference>
<dbReference type="EC" id="2.4.-.-" evidence="2"/>
<keyword evidence="3" id="KW-1185">Reference proteome</keyword>
<sequence length="377" mass="43882">MAQKKILFIYYQNLKPGGVAKVLTNLTSELAKQGYNIEILFLMAPHQDFYSIDPTIKKHYIDSFSNKYSKFATHLKKKYISIPKVYNIHAYFYDLGSYQVLKEWIKENHHNYDTIVSCWYKLSVMLSLDKVISKKTIAWEHSSFRVGGIVYDKLLRKKYKNLKHIVCINKPSVKYYEHFNTTFFIPNIIDNIYEDVKFIESNEKENIISFVGRLDKTKNAIDVVKIFNDTKTSSDWKLQIIGDGPEKNNIAAYIKENKLDESVFLLGIKSPEEISELLKKSKIFAFTSLSEAFGLVLLEAMFCSNALIAYDCEFGPSDIINENNGFLIPVHDKPSFVSKLQLLTQNEEHLNALMKSSYEESHKWKKEKIIQQWKEIL</sequence>
<evidence type="ECO:0000313" key="2">
    <source>
        <dbReference type="EMBL" id="MCW3160413.1"/>
    </source>
</evidence>
<dbReference type="Gene3D" id="3.40.50.2000">
    <property type="entry name" value="Glycogen Phosphorylase B"/>
    <property type="match status" value="2"/>
</dbReference>
<dbReference type="EMBL" id="JAPDHV010000002">
    <property type="protein sequence ID" value="MCW3160413.1"/>
    <property type="molecule type" value="Genomic_DNA"/>
</dbReference>
<proteinExistence type="predicted"/>
<dbReference type="RefSeq" id="WP_264742372.1">
    <property type="nucleotide sequence ID" value="NZ_JAPDHV010000002.1"/>
</dbReference>